<dbReference type="Proteomes" id="UP000249082">
    <property type="component" value="Unassembled WGS sequence"/>
</dbReference>
<dbReference type="Pfam" id="PF02358">
    <property type="entry name" value="Trehalose_PPase"/>
    <property type="match status" value="1"/>
</dbReference>
<dbReference type="NCBIfam" id="TIGR01484">
    <property type="entry name" value="HAD-SF-IIB"/>
    <property type="match status" value="1"/>
</dbReference>
<dbReference type="Gene3D" id="3.30.70.1020">
    <property type="entry name" value="Trehalose-6-phosphate phosphatase related protein, domain 2"/>
    <property type="match status" value="1"/>
</dbReference>
<dbReference type="GO" id="GO:0005992">
    <property type="term" value="P:trehalose biosynthetic process"/>
    <property type="evidence" value="ECO:0007669"/>
    <property type="project" value="UniProtKB-UniPathway"/>
</dbReference>
<name>A0A2W5NMF1_9SPHN</name>
<comment type="function">
    <text evidence="4">Removes the phosphate from trehalose 6-phosphate to produce free trehalose.</text>
</comment>
<comment type="similarity">
    <text evidence="2 4">Belongs to the trehalose phosphatase family.</text>
</comment>
<dbReference type="NCBIfam" id="TIGR00685">
    <property type="entry name" value="T6PP"/>
    <property type="match status" value="1"/>
</dbReference>
<evidence type="ECO:0000313" key="7">
    <source>
        <dbReference type="Proteomes" id="UP000249082"/>
    </source>
</evidence>
<evidence type="ECO:0000256" key="2">
    <source>
        <dbReference type="ARBA" id="ARBA00008770"/>
    </source>
</evidence>
<comment type="cofactor">
    <cofactor evidence="4">
        <name>Mg(2+)</name>
        <dbReference type="ChEBI" id="CHEBI:18420"/>
    </cofactor>
</comment>
<keyword evidence="3 4" id="KW-0378">Hydrolase</keyword>
<gene>
    <name evidence="6" type="primary">otsB</name>
    <name evidence="6" type="ORF">DI555_11175</name>
</gene>
<proteinExistence type="inferred from homology"/>
<protein>
    <recommendedName>
        <fullName evidence="4">Trehalose 6-phosphate phosphatase</fullName>
        <ecNumber evidence="4">3.1.3.12</ecNumber>
    </recommendedName>
</protein>
<dbReference type="AlphaFoldDB" id="A0A2W5NMF1"/>
<dbReference type="EMBL" id="QFPX01000008">
    <property type="protein sequence ID" value="PZQ54596.1"/>
    <property type="molecule type" value="Genomic_DNA"/>
</dbReference>
<evidence type="ECO:0000256" key="4">
    <source>
        <dbReference type="RuleBase" id="RU361117"/>
    </source>
</evidence>
<dbReference type="InterPro" id="IPR006379">
    <property type="entry name" value="HAD-SF_hydro_IIB"/>
</dbReference>
<organism evidence="6 7">
    <name type="scientific">Novosphingobium pentaromativorans</name>
    <dbReference type="NCBI Taxonomy" id="205844"/>
    <lineage>
        <taxon>Bacteria</taxon>
        <taxon>Pseudomonadati</taxon>
        <taxon>Pseudomonadota</taxon>
        <taxon>Alphaproteobacteria</taxon>
        <taxon>Sphingomonadales</taxon>
        <taxon>Sphingomonadaceae</taxon>
        <taxon>Novosphingobium</taxon>
    </lineage>
</organism>
<dbReference type="InterPro" id="IPR036412">
    <property type="entry name" value="HAD-like_sf"/>
</dbReference>
<reference evidence="6 7" key="1">
    <citation type="submission" date="2017-08" db="EMBL/GenBank/DDBJ databases">
        <title>Infants hospitalized years apart are colonized by the same room-sourced microbial strains.</title>
        <authorList>
            <person name="Brooks B."/>
            <person name="Olm M.R."/>
            <person name="Firek B.A."/>
            <person name="Baker R."/>
            <person name="Thomas B.C."/>
            <person name="Morowitz M.J."/>
            <person name="Banfield J.F."/>
        </authorList>
    </citation>
    <scope>NUCLEOTIDE SEQUENCE [LARGE SCALE GENOMIC DNA]</scope>
    <source>
        <strain evidence="6">S2_005_002_R2_33</strain>
    </source>
</reference>
<comment type="catalytic activity">
    <reaction evidence="4">
        <text>alpha,alpha-trehalose 6-phosphate + H2O = alpha,alpha-trehalose + phosphate</text>
        <dbReference type="Rhea" id="RHEA:23420"/>
        <dbReference type="ChEBI" id="CHEBI:15377"/>
        <dbReference type="ChEBI" id="CHEBI:16551"/>
        <dbReference type="ChEBI" id="CHEBI:43474"/>
        <dbReference type="ChEBI" id="CHEBI:58429"/>
        <dbReference type="EC" id="3.1.3.12"/>
    </reaction>
</comment>
<feature type="region of interest" description="Disordered" evidence="5">
    <location>
        <begin position="1"/>
        <end position="28"/>
    </location>
</feature>
<dbReference type="GO" id="GO:0004805">
    <property type="term" value="F:trehalose-phosphatase activity"/>
    <property type="evidence" value="ECO:0007669"/>
    <property type="project" value="UniProtKB-EC"/>
</dbReference>
<dbReference type="EC" id="3.1.3.12" evidence="4"/>
<keyword evidence="4" id="KW-0460">Magnesium</keyword>
<accession>A0A2W5NMF1</accession>
<dbReference type="UniPathway" id="UPA00299"/>
<evidence type="ECO:0000256" key="1">
    <source>
        <dbReference type="ARBA" id="ARBA00005199"/>
    </source>
</evidence>
<comment type="caution">
    <text evidence="6">The sequence shown here is derived from an EMBL/GenBank/DDBJ whole genome shotgun (WGS) entry which is preliminary data.</text>
</comment>
<keyword evidence="4" id="KW-0479">Metal-binding</keyword>
<dbReference type="Gene3D" id="3.40.50.1000">
    <property type="entry name" value="HAD superfamily/HAD-like"/>
    <property type="match status" value="1"/>
</dbReference>
<dbReference type="InterPro" id="IPR003337">
    <property type="entry name" value="Trehalose_PPase"/>
</dbReference>
<dbReference type="InterPro" id="IPR044651">
    <property type="entry name" value="OTSB-like"/>
</dbReference>
<dbReference type="SUPFAM" id="SSF56784">
    <property type="entry name" value="HAD-like"/>
    <property type="match status" value="1"/>
</dbReference>
<evidence type="ECO:0000256" key="3">
    <source>
        <dbReference type="ARBA" id="ARBA00022801"/>
    </source>
</evidence>
<dbReference type="PANTHER" id="PTHR43768">
    <property type="entry name" value="TREHALOSE 6-PHOSPHATE PHOSPHATASE"/>
    <property type="match status" value="1"/>
</dbReference>
<sequence>MTDPREAQSLAEHGAIPRDLPSPPPLATLSSSTDPVALFLDFDGTLVEIADDPHGVYVPASLPALIADLNARLEGRFAVVTGRSLEALEAMLGPLDVAVAGSHGGEFRQAGSREVTPLAQPLPGAVTKRLSDFAKDHGGLLVEPKPFSIAVHYRRHPEALAALVACADETGAAFGLKLKHGKQVIELAMPGSDKGSAVERFMQGPPFAGAFPLFIGDDVTDEDAFAAVTRLGGAGILVGPMRETHARWRLESVSAVHAWLAADRSSTPNSHKENSPA</sequence>
<dbReference type="PANTHER" id="PTHR43768:SF3">
    <property type="entry name" value="TREHALOSE 6-PHOSPHATE PHOSPHATASE"/>
    <property type="match status" value="1"/>
</dbReference>
<comment type="pathway">
    <text evidence="1 4">Glycan biosynthesis; trehalose biosynthesis.</text>
</comment>
<evidence type="ECO:0000256" key="5">
    <source>
        <dbReference type="SAM" id="MobiDB-lite"/>
    </source>
</evidence>
<dbReference type="CDD" id="cd01627">
    <property type="entry name" value="HAD_TPP"/>
    <property type="match status" value="1"/>
</dbReference>
<evidence type="ECO:0000313" key="6">
    <source>
        <dbReference type="EMBL" id="PZQ54596.1"/>
    </source>
</evidence>
<dbReference type="GO" id="GO:0046872">
    <property type="term" value="F:metal ion binding"/>
    <property type="evidence" value="ECO:0007669"/>
    <property type="project" value="UniProtKB-KW"/>
</dbReference>
<dbReference type="InterPro" id="IPR023214">
    <property type="entry name" value="HAD_sf"/>
</dbReference>